<evidence type="ECO:0000313" key="2">
    <source>
        <dbReference type="EMBL" id="EAY24821.1"/>
    </source>
</evidence>
<gene>
    <name evidence="2" type="ORF">M23134_06713</name>
</gene>
<feature type="chain" id="PRO_5002642026" evidence="1">
    <location>
        <begin position="21"/>
        <end position="158"/>
    </location>
</feature>
<accession>A1ZXP3</accession>
<comment type="caution">
    <text evidence="2">The sequence shown here is derived from an EMBL/GenBank/DDBJ whole genome shotgun (WGS) entry which is preliminary data.</text>
</comment>
<feature type="signal peptide" evidence="1">
    <location>
        <begin position="1"/>
        <end position="20"/>
    </location>
</feature>
<keyword evidence="3" id="KW-1185">Reference proteome</keyword>
<organism evidence="2 3">
    <name type="scientific">Microscilla marina ATCC 23134</name>
    <dbReference type="NCBI Taxonomy" id="313606"/>
    <lineage>
        <taxon>Bacteria</taxon>
        <taxon>Pseudomonadati</taxon>
        <taxon>Bacteroidota</taxon>
        <taxon>Cytophagia</taxon>
        <taxon>Cytophagales</taxon>
        <taxon>Microscillaceae</taxon>
        <taxon>Microscilla</taxon>
    </lineage>
</organism>
<dbReference type="AlphaFoldDB" id="A1ZXP3"/>
<dbReference type="EMBL" id="AAWS01000060">
    <property type="protein sequence ID" value="EAY24821.1"/>
    <property type="molecule type" value="Genomic_DNA"/>
</dbReference>
<dbReference type="SUPFAM" id="SSF82185">
    <property type="entry name" value="Histone H3 K4-specific methyltransferase SET7/9 N-terminal domain"/>
    <property type="match status" value="1"/>
</dbReference>
<protein>
    <submittedName>
        <fullName evidence="2">Putative exported 24-amino acid repeat protein</fullName>
    </submittedName>
</protein>
<dbReference type="Proteomes" id="UP000004095">
    <property type="component" value="Unassembled WGS sequence"/>
</dbReference>
<sequence length="158" mass="18908">MLRINIICCFLWAMPLGVFAQMPSGRFSFHLDPELEHRQGRAFKEEKYYKNGKLDSVYRKWDAATGQKLTEGYYVAGKRHGEWTEWLSNTQRHNYMRFTYAHDTLKKLYEYFGWANAQNDSIKSREYFYIFETNPDNFSLHTISWSRDITGKKTKKSM</sequence>
<reference evidence="2 3" key="1">
    <citation type="submission" date="2007-01" db="EMBL/GenBank/DDBJ databases">
        <authorList>
            <person name="Haygood M."/>
            <person name="Podell S."/>
            <person name="Anderson C."/>
            <person name="Hopkinson B."/>
            <person name="Roe K."/>
            <person name="Barbeau K."/>
            <person name="Gaasterland T."/>
            <person name="Ferriera S."/>
            <person name="Johnson J."/>
            <person name="Kravitz S."/>
            <person name="Beeson K."/>
            <person name="Sutton G."/>
            <person name="Rogers Y.-H."/>
            <person name="Friedman R."/>
            <person name="Frazier M."/>
            <person name="Venter J.C."/>
        </authorList>
    </citation>
    <scope>NUCLEOTIDE SEQUENCE [LARGE SCALE GENOMIC DNA]</scope>
    <source>
        <strain evidence="2 3">ATCC 23134</strain>
    </source>
</reference>
<proteinExistence type="predicted"/>
<evidence type="ECO:0000313" key="3">
    <source>
        <dbReference type="Proteomes" id="UP000004095"/>
    </source>
</evidence>
<dbReference type="OrthoDB" id="7342920at2"/>
<keyword evidence="1" id="KW-0732">Signal</keyword>
<evidence type="ECO:0000256" key="1">
    <source>
        <dbReference type="SAM" id="SignalP"/>
    </source>
</evidence>
<dbReference type="RefSeq" id="WP_002704017.1">
    <property type="nucleotide sequence ID" value="NZ_AAWS01000060.1"/>
</dbReference>
<dbReference type="Gene3D" id="2.20.110.10">
    <property type="entry name" value="Histone H3 K4-specific methyltransferase SET7/9 N-terminal domain"/>
    <property type="match status" value="1"/>
</dbReference>
<name>A1ZXP3_MICM2</name>